<evidence type="ECO:0000313" key="1">
    <source>
        <dbReference type="EMBL" id="CAI8603836.1"/>
    </source>
</evidence>
<dbReference type="EMBL" id="OX451738">
    <property type="protein sequence ID" value="CAI8603836.1"/>
    <property type="molecule type" value="Genomic_DNA"/>
</dbReference>
<name>A0AAV1A000_VICFA</name>
<evidence type="ECO:0000313" key="2">
    <source>
        <dbReference type="Proteomes" id="UP001157006"/>
    </source>
</evidence>
<keyword evidence="2" id="KW-1185">Reference proteome</keyword>
<dbReference type="AlphaFoldDB" id="A0AAV1A000"/>
<gene>
    <name evidence="1" type="ORF">VFH_III104480</name>
</gene>
<protein>
    <submittedName>
        <fullName evidence="1">Uncharacterized protein</fullName>
    </submittedName>
</protein>
<reference evidence="1 2" key="1">
    <citation type="submission" date="2023-01" db="EMBL/GenBank/DDBJ databases">
        <authorList>
            <person name="Kreplak J."/>
        </authorList>
    </citation>
    <scope>NUCLEOTIDE SEQUENCE [LARGE SCALE GENOMIC DNA]</scope>
</reference>
<dbReference type="Proteomes" id="UP001157006">
    <property type="component" value="Chromosome 3"/>
</dbReference>
<proteinExistence type="predicted"/>
<sequence>MRTPFPPPKSFTTIITITTLSFHPPPPPSQYSSSVPFFYTNHPSSHSAEQQSEQLPTTPSVMSAFHPLNPARTPEVTLAVFGQLNTSAAHFSQSNIPQAQQHRTPPSTVRLVFLLHMKLVGYISVIRVLFVCLEFHRMQEFLSDI</sequence>
<organism evidence="1 2">
    <name type="scientific">Vicia faba</name>
    <name type="common">Broad bean</name>
    <name type="synonym">Faba vulgaris</name>
    <dbReference type="NCBI Taxonomy" id="3906"/>
    <lineage>
        <taxon>Eukaryota</taxon>
        <taxon>Viridiplantae</taxon>
        <taxon>Streptophyta</taxon>
        <taxon>Embryophyta</taxon>
        <taxon>Tracheophyta</taxon>
        <taxon>Spermatophyta</taxon>
        <taxon>Magnoliopsida</taxon>
        <taxon>eudicotyledons</taxon>
        <taxon>Gunneridae</taxon>
        <taxon>Pentapetalae</taxon>
        <taxon>rosids</taxon>
        <taxon>fabids</taxon>
        <taxon>Fabales</taxon>
        <taxon>Fabaceae</taxon>
        <taxon>Papilionoideae</taxon>
        <taxon>50 kb inversion clade</taxon>
        <taxon>NPAAA clade</taxon>
        <taxon>Hologalegina</taxon>
        <taxon>IRL clade</taxon>
        <taxon>Fabeae</taxon>
        <taxon>Vicia</taxon>
    </lineage>
</organism>
<accession>A0AAV1A000</accession>